<protein>
    <recommendedName>
        <fullName evidence="10 11">Chaperone protein DnaJ</fullName>
    </recommendedName>
</protein>
<keyword evidence="2 11" id="KW-0235">DNA replication</keyword>
<feature type="compositionally biased region" description="Basic and acidic residues" evidence="13">
    <location>
        <begin position="377"/>
        <end position="386"/>
    </location>
</feature>
<dbReference type="AlphaFoldDB" id="A0A8J3NEH3"/>
<feature type="binding site" evidence="11">
    <location>
        <position position="167"/>
    </location>
    <ligand>
        <name>Zn(2+)</name>
        <dbReference type="ChEBI" id="CHEBI:29105"/>
        <label>1</label>
    </ligand>
</feature>
<dbReference type="Gene3D" id="1.10.287.110">
    <property type="entry name" value="DnaJ domain"/>
    <property type="match status" value="1"/>
</dbReference>
<evidence type="ECO:0000259" key="14">
    <source>
        <dbReference type="PROSITE" id="PS50076"/>
    </source>
</evidence>
<feature type="binding site" evidence="11">
    <location>
        <position position="184"/>
    </location>
    <ligand>
        <name>Zn(2+)</name>
        <dbReference type="ChEBI" id="CHEBI:29105"/>
        <label>2</label>
    </ligand>
</feature>
<dbReference type="InterPro" id="IPR036410">
    <property type="entry name" value="HSP_DnaJ_Cys-rich_dom_sf"/>
</dbReference>
<dbReference type="InterPro" id="IPR012724">
    <property type="entry name" value="DnaJ"/>
</dbReference>
<dbReference type="RefSeq" id="WP_203661591.1">
    <property type="nucleotide sequence ID" value="NZ_BAAAZM010000014.1"/>
</dbReference>
<feature type="repeat" description="CXXCXGXG motif" evidence="11">
    <location>
        <begin position="184"/>
        <end position="191"/>
    </location>
</feature>
<dbReference type="InterPro" id="IPR002939">
    <property type="entry name" value="DnaJ_C"/>
</dbReference>
<evidence type="ECO:0000256" key="10">
    <source>
        <dbReference type="ARBA" id="ARBA00067609"/>
    </source>
</evidence>
<dbReference type="Pfam" id="PF00684">
    <property type="entry name" value="DnaJ_CXXCXGXG"/>
    <property type="match status" value="1"/>
</dbReference>
<feature type="repeat" description="CXXCXGXG motif" evidence="11">
    <location>
        <begin position="220"/>
        <end position="227"/>
    </location>
</feature>
<evidence type="ECO:0000256" key="5">
    <source>
        <dbReference type="ARBA" id="ARBA00022771"/>
    </source>
</evidence>
<dbReference type="PROSITE" id="PS00636">
    <property type="entry name" value="DNAJ_1"/>
    <property type="match status" value="1"/>
</dbReference>
<comment type="caution">
    <text evidence="16">The sequence shown here is derived from an EMBL/GenBank/DDBJ whole genome shotgun (WGS) entry which is preliminary data.</text>
</comment>
<dbReference type="GO" id="GO:0009408">
    <property type="term" value="P:response to heat"/>
    <property type="evidence" value="ECO:0007669"/>
    <property type="project" value="InterPro"/>
</dbReference>
<feature type="binding site" evidence="11">
    <location>
        <position position="220"/>
    </location>
    <ligand>
        <name>Zn(2+)</name>
        <dbReference type="ChEBI" id="CHEBI:29105"/>
        <label>1</label>
    </ligand>
</feature>
<feature type="binding site" evidence="11">
    <location>
        <position position="223"/>
    </location>
    <ligand>
        <name>Zn(2+)</name>
        <dbReference type="ChEBI" id="CHEBI:29105"/>
        <label>1</label>
    </ligand>
</feature>
<dbReference type="PANTHER" id="PTHR43096:SF54">
    <property type="entry name" value="CHAPERONE PROTEIN DNAJ 1"/>
    <property type="match status" value="1"/>
</dbReference>
<dbReference type="PANTHER" id="PTHR43096">
    <property type="entry name" value="DNAJ HOMOLOG 1, MITOCHONDRIAL-RELATED"/>
    <property type="match status" value="1"/>
</dbReference>
<comment type="similarity">
    <text evidence="9 11">Belongs to the DnaJ family.</text>
</comment>
<keyword evidence="4 11" id="KW-0677">Repeat</keyword>
<dbReference type="PROSITE" id="PS51188">
    <property type="entry name" value="ZF_CR"/>
    <property type="match status" value="1"/>
</dbReference>
<evidence type="ECO:0000256" key="6">
    <source>
        <dbReference type="ARBA" id="ARBA00022833"/>
    </source>
</evidence>
<sequence>MSTKDWLEKDYYKVLGVEKDASSSDIKKAFRKLARELHPDHNPGDDAARERFKDVSEAYSVLSDANKRKEYDDARSMFGAGAFRRGGSGGGGGGGMPFDLSDLLGNAQSRAGGFSDLFGSLFGGGRHPGGGTTDRVGRDIEAEVSIGFSDAVLGTTLPLTLRAPGVCDLCHGTGAKPGTSPRTCPTCRGSGLTTSNQGAFSFSEPCKDCQGTGSVVDEKCPECRGTGGVTKARSLTVRLPAGVSDGQRIRVRGKGEPGARGGPAGDLYVLVHVKPDELFGRSGNDLTLTVPVTFAEAALGADLRVPTVDGVVTLRVPPGTPSGRKLRVRGKGVPARSGAGDLLVTVDVAVPPELSERARKALAEFAAETPAAPRSSIDARVRRQER</sequence>
<comment type="domain">
    <text evidence="11">The J domain is necessary and sufficient to stimulate DnaK ATPase activity. Zinc center 1 plays an important role in the autonomous, DnaK-independent chaperone activity of DnaJ. Zinc center 2 is essential for interaction with DnaK and for DnaJ activity.</text>
</comment>
<evidence type="ECO:0000313" key="17">
    <source>
        <dbReference type="Proteomes" id="UP000612808"/>
    </source>
</evidence>
<dbReference type="GO" id="GO:0051082">
    <property type="term" value="F:unfolded protein binding"/>
    <property type="evidence" value="ECO:0007669"/>
    <property type="project" value="UniProtKB-UniRule"/>
</dbReference>
<dbReference type="FunFam" id="2.10.230.10:FF:000002">
    <property type="entry name" value="Molecular chaperone DnaJ"/>
    <property type="match status" value="1"/>
</dbReference>
<feature type="region of interest" description="Disordered" evidence="13">
    <location>
        <begin position="367"/>
        <end position="386"/>
    </location>
</feature>
<feature type="binding site" evidence="11">
    <location>
        <position position="209"/>
    </location>
    <ligand>
        <name>Zn(2+)</name>
        <dbReference type="ChEBI" id="CHEBI:29105"/>
        <label>2</label>
    </ligand>
</feature>
<proteinExistence type="inferred from homology"/>
<feature type="domain" description="CR-type" evidence="15">
    <location>
        <begin position="154"/>
        <end position="232"/>
    </location>
</feature>
<dbReference type="CDD" id="cd06257">
    <property type="entry name" value="DnaJ"/>
    <property type="match status" value="1"/>
</dbReference>
<dbReference type="InterPro" id="IPR001623">
    <property type="entry name" value="DnaJ_domain"/>
</dbReference>
<keyword evidence="6 11" id="KW-0862">Zinc</keyword>
<dbReference type="InterPro" id="IPR008971">
    <property type="entry name" value="HSP40/DnaJ_pept-bd"/>
</dbReference>
<dbReference type="Gene3D" id="2.60.260.20">
    <property type="entry name" value="Urease metallochaperone UreE, N-terminal domain"/>
    <property type="match status" value="2"/>
</dbReference>
<dbReference type="Pfam" id="PF01556">
    <property type="entry name" value="DnaJ_C"/>
    <property type="match status" value="1"/>
</dbReference>
<feature type="domain" description="J" evidence="14">
    <location>
        <begin position="10"/>
        <end position="75"/>
    </location>
</feature>
<evidence type="ECO:0000256" key="9">
    <source>
        <dbReference type="ARBA" id="ARBA00061004"/>
    </source>
</evidence>
<dbReference type="GO" id="GO:0005737">
    <property type="term" value="C:cytoplasm"/>
    <property type="evidence" value="ECO:0007669"/>
    <property type="project" value="UniProtKB-SubCell"/>
</dbReference>
<dbReference type="GO" id="GO:0005524">
    <property type="term" value="F:ATP binding"/>
    <property type="evidence" value="ECO:0007669"/>
    <property type="project" value="InterPro"/>
</dbReference>
<evidence type="ECO:0000256" key="2">
    <source>
        <dbReference type="ARBA" id="ARBA00022705"/>
    </source>
</evidence>
<dbReference type="CDD" id="cd10719">
    <property type="entry name" value="DnaJ_zf"/>
    <property type="match status" value="1"/>
</dbReference>
<evidence type="ECO:0000256" key="1">
    <source>
        <dbReference type="ARBA" id="ARBA00022490"/>
    </source>
</evidence>
<feature type="binding site" evidence="11">
    <location>
        <position position="206"/>
    </location>
    <ligand>
        <name>Zn(2+)</name>
        <dbReference type="ChEBI" id="CHEBI:29105"/>
        <label>2</label>
    </ligand>
</feature>
<comment type="subcellular location">
    <subcellularLocation>
        <location evidence="11">Cytoplasm</location>
    </subcellularLocation>
</comment>
<feature type="repeat" description="CXXCXGXG motif" evidence="11">
    <location>
        <begin position="167"/>
        <end position="174"/>
    </location>
</feature>
<keyword evidence="7 11" id="KW-0346">Stress response</keyword>
<dbReference type="CDD" id="cd10747">
    <property type="entry name" value="DnaJ_C"/>
    <property type="match status" value="1"/>
</dbReference>
<accession>A0A8J3NEH3</accession>
<comment type="function">
    <text evidence="11">Participates actively in the response to hyperosmotic and heat shock by preventing the aggregation of stress-denatured proteins and by disaggregating proteins, also in an autonomous, DnaK-independent fashion. Unfolded proteins bind initially to DnaJ; upon interaction with the DnaJ-bound protein, DnaK hydrolyzes its bound ATP, resulting in the formation of a stable complex. GrpE releases ADP from DnaK; ATP binding to DnaK triggers the release of the substrate protein, thus completing the reaction cycle. Several rounds of ATP-dependent interactions between DnaJ, DnaK and GrpE are required for fully efficient folding. Also involved, together with DnaK and GrpE, in the DNA replication of plasmids through activation of initiation proteins.</text>
</comment>
<keyword evidence="1 11" id="KW-0963">Cytoplasm</keyword>
<organism evidence="16 17">
    <name type="scientific">Actinocatenispora rupis</name>
    <dbReference type="NCBI Taxonomy" id="519421"/>
    <lineage>
        <taxon>Bacteria</taxon>
        <taxon>Bacillati</taxon>
        <taxon>Actinomycetota</taxon>
        <taxon>Actinomycetes</taxon>
        <taxon>Micromonosporales</taxon>
        <taxon>Micromonosporaceae</taxon>
        <taxon>Actinocatenispora</taxon>
    </lineage>
</organism>
<dbReference type="InterPro" id="IPR036869">
    <property type="entry name" value="J_dom_sf"/>
</dbReference>
<dbReference type="InterPro" id="IPR018253">
    <property type="entry name" value="DnaJ_domain_CS"/>
</dbReference>
<comment type="subunit">
    <text evidence="11">Homodimer.</text>
</comment>
<dbReference type="HAMAP" id="MF_01152">
    <property type="entry name" value="DnaJ"/>
    <property type="match status" value="1"/>
</dbReference>
<dbReference type="SMART" id="SM00271">
    <property type="entry name" value="DnaJ"/>
    <property type="match status" value="1"/>
</dbReference>
<feature type="binding site" evidence="11">
    <location>
        <position position="187"/>
    </location>
    <ligand>
        <name>Zn(2+)</name>
        <dbReference type="ChEBI" id="CHEBI:29105"/>
        <label>2</label>
    </ligand>
</feature>
<keyword evidence="5 11" id="KW-0863">Zinc-finger</keyword>
<keyword evidence="3 11" id="KW-0479">Metal-binding</keyword>
<keyword evidence="17" id="KW-1185">Reference proteome</keyword>
<dbReference type="Gene3D" id="2.10.230.10">
    <property type="entry name" value="Heat shock protein DnaJ, cysteine-rich domain"/>
    <property type="match status" value="1"/>
</dbReference>
<dbReference type="SUPFAM" id="SSF57938">
    <property type="entry name" value="DnaJ/Hsp40 cysteine-rich domain"/>
    <property type="match status" value="1"/>
</dbReference>
<dbReference type="Pfam" id="PF00226">
    <property type="entry name" value="DnaJ"/>
    <property type="match status" value="1"/>
</dbReference>
<name>A0A8J3NEH3_9ACTN</name>
<dbReference type="GO" id="GO:0008270">
    <property type="term" value="F:zinc ion binding"/>
    <property type="evidence" value="ECO:0007669"/>
    <property type="project" value="UniProtKB-UniRule"/>
</dbReference>
<dbReference type="GO" id="GO:0031072">
    <property type="term" value="F:heat shock protein binding"/>
    <property type="evidence" value="ECO:0007669"/>
    <property type="project" value="InterPro"/>
</dbReference>
<evidence type="ECO:0000256" key="7">
    <source>
        <dbReference type="ARBA" id="ARBA00023016"/>
    </source>
</evidence>
<dbReference type="PRINTS" id="PR00625">
    <property type="entry name" value="JDOMAIN"/>
</dbReference>
<dbReference type="EMBL" id="BOMB01000028">
    <property type="protein sequence ID" value="GID14032.1"/>
    <property type="molecule type" value="Genomic_DNA"/>
</dbReference>
<feature type="repeat" description="CXXCXGXG motif" evidence="11">
    <location>
        <begin position="206"/>
        <end position="213"/>
    </location>
</feature>
<dbReference type="SUPFAM" id="SSF49493">
    <property type="entry name" value="HSP40/DnaJ peptide-binding domain"/>
    <property type="match status" value="2"/>
</dbReference>
<keyword evidence="8 11" id="KW-0143">Chaperone</keyword>
<dbReference type="InterPro" id="IPR001305">
    <property type="entry name" value="HSP_DnaJ_Cys-rich_dom"/>
</dbReference>
<evidence type="ECO:0000256" key="13">
    <source>
        <dbReference type="SAM" id="MobiDB-lite"/>
    </source>
</evidence>
<feature type="binding site" evidence="11">
    <location>
        <position position="170"/>
    </location>
    <ligand>
        <name>Zn(2+)</name>
        <dbReference type="ChEBI" id="CHEBI:29105"/>
        <label>1</label>
    </ligand>
</feature>
<reference evidence="16" key="1">
    <citation type="submission" date="2021-01" db="EMBL/GenBank/DDBJ databases">
        <title>Whole genome shotgun sequence of Actinocatenispora rupis NBRC 107355.</title>
        <authorList>
            <person name="Komaki H."/>
            <person name="Tamura T."/>
        </authorList>
    </citation>
    <scope>NUCLEOTIDE SEQUENCE</scope>
    <source>
        <strain evidence="16">NBRC 107355</strain>
    </source>
</reference>
<dbReference type="NCBIfam" id="NF008035">
    <property type="entry name" value="PRK10767.1"/>
    <property type="match status" value="1"/>
</dbReference>
<evidence type="ECO:0000313" key="16">
    <source>
        <dbReference type="EMBL" id="GID14032.1"/>
    </source>
</evidence>
<evidence type="ECO:0000256" key="12">
    <source>
        <dbReference type="PROSITE-ProRule" id="PRU00546"/>
    </source>
</evidence>
<dbReference type="PROSITE" id="PS50076">
    <property type="entry name" value="DNAJ_2"/>
    <property type="match status" value="1"/>
</dbReference>
<dbReference type="FunFam" id="2.60.260.20:FF:000005">
    <property type="entry name" value="Chaperone protein dnaJ 1, mitochondrial"/>
    <property type="match status" value="1"/>
</dbReference>
<evidence type="ECO:0000256" key="3">
    <source>
        <dbReference type="ARBA" id="ARBA00022723"/>
    </source>
</evidence>
<evidence type="ECO:0000256" key="4">
    <source>
        <dbReference type="ARBA" id="ARBA00022737"/>
    </source>
</evidence>
<comment type="cofactor">
    <cofactor evidence="11">
        <name>Zn(2+)</name>
        <dbReference type="ChEBI" id="CHEBI:29105"/>
    </cofactor>
    <text evidence="11">Binds 2 Zn(2+) ions per monomer.</text>
</comment>
<dbReference type="GO" id="GO:0042026">
    <property type="term" value="P:protein refolding"/>
    <property type="evidence" value="ECO:0007669"/>
    <property type="project" value="TreeGrafter"/>
</dbReference>
<gene>
    <name evidence="16" type="primary">dnaJ1</name>
    <name evidence="11" type="synonym">dnaJ</name>
    <name evidence="16" type="ORF">Aru02nite_49210</name>
</gene>
<evidence type="ECO:0000256" key="11">
    <source>
        <dbReference type="HAMAP-Rule" id="MF_01152"/>
    </source>
</evidence>
<feature type="zinc finger region" description="CR-type" evidence="12">
    <location>
        <begin position="154"/>
        <end position="232"/>
    </location>
</feature>
<dbReference type="Proteomes" id="UP000612808">
    <property type="component" value="Unassembled WGS sequence"/>
</dbReference>
<dbReference type="GO" id="GO:0006260">
    <property type="term" value="P:DNA replication"/>
    <property type="evidence" value="ECO:0007669"/>
    <property type="project" value="UniProtKB-KW"/>
</dbReference>
<dbReference type="NCBIfam" id="TIGR02349">
    <property type="entry name" value="DnaJ_bact"/>
    <property type="match status" value="1"/>
</dbReference>
<evidence type="ECO:0000256" key="8">
    <source>
        <dbReference type="ARBA" id="ARBA00023186"/>
    </source>
</evidence>
<evidence type="ECO:0000259" key="15">
    <source>
        <dbReference type="PROSITE" id="PS51188"/>
    </source>
</evidence>
<dbReference type="SUPFAM" id="SSF46565">
    <property type="entry name" value="Chaperone J-domain"/>
    <property type="match status" value="1"/>
</dbReference>